<name>A0A1L7D6K7_9CORY</name>
<dbReference type="AlphaFoldDB" id="A0A1L7D6K7"/>
<dbReference type="EMBL" id="CP009249">
    <property type="protein sequence ID" value="APT93671.1"/>
    <property type="molecule type" value="Genomic_DNA"/>
</dbReference>
<dbReference type="Proteomes" id="UP000185491">
    <property type="component" value="Chromosome"/>
</dbReference>
<dbReference type="STRING" id="161895.CPHO_04705"/>
<gene>
    <name evidence="2" type="ORF">CPHO_04705</name>
</gene>
<dbReference type="InterPro" id="IPR000594">
    <property type="entry name" value="ThiF_NAD_FAD-bd"/>
</dbReference>
<sequence length="370" mass="39066">MRCSKAVDELEHKRTARQVILMGAAAQNKLHQARVLIVGAGGLGCPILQQLAAAGVGHVVLIDDDSVDITNIHRQILFGAQDVGKPKVEVAAHRARALQPGINVETHRARLDNSNALELISQVDLVLDGSDSFATKYLVADACEITSTPLVWGTVLRFHGDVAVWHSGPTTPDGRGVGLRDLFPTQLPADAVPDCATAGVLGVTTSVVGGLMATAAIGWITGRSQEAGLVSAYDALPPSLRTFRVAADPARTPVTRLGSYQHPTCQVGPDLSEVVDGRAALLDIREPAEVTLKPWPEKYAAKVLPLSELDALPPQEQAQRLAQVLAPRTYVACAGGKRSAAFIERFAPLLKEHGISADLLDVPGGANAAF</sequence>
<dbReference type="GO" id="GO:0004792">
    <property type="term" value="F:thiosulfate-cyanide sulfurtransferase activity"/>
    <property type="evidence" value="ECO:0007669"/>
    <property type="project" value="TreeGrafter"/>
</dbReference>
<dbReference type="InterPro" id="IPR045886">
    <property type="entry name" value="ThiF/MoeB/HesA"/>
</dbReference>
<evidence type="ECO:0000313" key="3">
    <source>
        <dbReference type="Proteomes" id="UP000185491"/>
    </source>
</evidence>
<dbReference type="KEGG" id="cpho:CPHO_04705"/>
<keyword evidence="3" id="KW-1185">Reference proteome</keyword>
<evidence type="ECO:0000313" key="2">
    <source>
        <dbReference type="EMBL" id="APT93671.1"/>
    </source>
</evidence>
<protein>
    <recommendedName>
        <fullName evidence="1">THIF-type NAD/FAD binding fold domain-containing protein</fullName>
    </recommendedName>
</protein>
<reference evidence="2 3" key="1">
    <citation type="submission" date="2014-08" db="EMBL/GenBank/DDBJ databases">
        <title>Complete genome sequence of Corynebacterium phocae M408/89/1(T)(=DSM 44612(T)), isolated from the common seal (Phoca vitulina).</title>
        <authorList>
            <person name="Ruckert C."/>
            <person name="Albersmeier A."/>
            <person name="Winkler A."/>
            <person name="Kalinowski J."/>
        </authorList>
    </citation>
    <scope>NUCLEOTIDE SEQUENCE [LARGE SCALE GENOMIC DNA]</scope>
    <source>
        <strain evidence="2 3">M408/89/1</strain>
    </source>
</reference>
<accession>A0A1L7D6K7</accession>
<dbReference type="GO" id="GO:0016779">
    <property type="term" value="F:nucleotidyltransferase activity"/>
    <property type="evidence" value="ECO:0007669"/>
    <property type="project" value="TreeGrafter"/>
</dbReference>
<dbReference type="Gene3D" id="3.40.50.720">
    <property type="entry name" value="NAD(P)-binding Rossmann-like Domain"/>
    <property type="match status" value="1"/>
</dbReference>
<evidence type="ECO:0000259" key="1">
    <source>
        <dbReference type="Pfam" id="PF00899"/>
    </source>
</evidence>
<dbReference type="GO" id="GO:0008641">
    <property type="term" value="F:ubiquitin-like modifier activating enzyme activity"/>
    <property type="evidence" value="ECO:0007669"/>
    <property type="project" value="InterPro"/>
</dbReference>
<dbReference type="NCBIfam" id="NF004111">
    <property type="entry name" value="PRK05600.1"/>
    <property type="match status" value="1"/>
</dbReference>
<organism evidence="2 3">
    <name type="scientific">Corynebacterium phocae</name>
    <dbReference type="NCBI Taxonomy" id="161895"/>
    <lineage>
        <taxon>Bacteria</taxon>
        <taxon>Bacillati</taxon>
        <taxon>Actinomycetota</taxon>
        <taxon>Actinomycetes</taxon>
        <taxon>Mycobacteriales</taxon>
        <taxon>Corynebacteriaceae</taxon>
        <taxon>Corynebacterium</taxon>
    </lineage>
</organism>
<dbReference type="PANTHER" id="PTHR10953:SF102">
    <property type="entry name" value="ADENYLYLTRANSFERASE AND SULFURTRANSFERASE MOCS3"/>
    <property type="match status" value="1"/>
</dbReference>
<dbReference type="Pfam" id="PF00899">
    <property type="entry name" value="ThiF"/>
    <property type="match status" value="1"/>
</dbReference>
<dbReference type="PANTHER" id="PTHR10953">
    <property type="entry name" value="UBIQUITIN-ACTIVATING ENZYME E1"/>
    <property type="match status" value="1"/>
</dbReference>
<feature type="domain" description="THIF-type NAD/FAD binding fold" evidence="1">
    <location>
        <begin position="16"/>
        <end position="247"/>
    </location>
</feature>
<dbReference type="SUPFAM" id="SSF69572">
    <property type="entry name" value="Activating enzymes of the ubiquitin-like proteins"/>
    <property type="match status" value="1"/>
</dbReference>
<dbReference type="OrthoDB" id="9804286at2"/>
<dbReference type="InterPro" id="IPR035985">
    <property type="entry name" value="Ubiquitin-activating_enz"/>
</dbReference>
<dbReference type="GO" id="GO:0005737">
    <property type="term" value="C:cytoplasm"/>
    <property type="evidence" value="ECO:0007669"/>
    <property type="project" value="TreeGrafter"/>
</dbReference>
<proteinExistence type="predicted"/>
<dbReference type="CDD" id="cd00757">
    <property type="entry name" value="ThiF_MoeB_HesA_family"/>
    <property type="match status" value="1"/>
</dbReference>